<dbReference type="FunFam" id="3.80.10.10:FF:000094">
    <property type="entry name" value="protein C21orf2 isoform X1"/>
    <property type="match status" value="1"/>
</dbReference>
<evidence type="ECO:0000313" key="7">
    <source>
        <dbReference type="Ensembl" id="ENSNVIP00000009430.1"/>
    </source>
</evidence>
<comment type="subunit">
    <text evidence="4">Found in a complex with CFAP410, NEK1 and SPATA7. Interacts with NEK1.</text>
</comment>
<evidence type="ECO:0000256" key="2">
    <source>
        <dbReference type="ARBA" id="ARBA00022737"/>
    </source>
</evidence>
<keyword evidence="1" id="KW-0433">Leucine-rich repeat</keyword>
<dbReference type="Gene3D" id="3.80.10.10">
    <property type="entry name" value="Ribonuclease Inhibitor"/>
    <property type="match status" value="1"/>
</dbReference>
<evidence type="ECO:0000313" key="8">
    <source>
        <dbReference type="Proteomes" id="UP000694425"/>
    </source>
</evidence>
<sequence length="291" mass="31116">MPSLEVITLSVNSVSTLEPVSQCRQLSELYLRKNRIPSLAELFHLKGLPRLRVLWLAENPCCGPDPHLYRMTVLRNLPHLQKLDNQPVTEEELSRALLEGEEVTAPGIEGTGNGGSELSYALSAMDSSAETRQDTLSCGEEAASVQSQLGLKPPSRERFPSFSQRDAVSGHKNRVSVTRGQPGLEAATSPAARHVDGGAGQAVDTQGPRFEKPPLGRTRGGVQASREGAAPEREGIPEAACGLLRAAHGTRVHPASGLGAGRRLEQLTLQGCCSRGGLRVPAGRLLWHHGS</sequence>
<dbReference type="GO" id="GO:0007010">
    <property type="term" value="P:cytoskeleton organization"/>
    <property type="evidence" value="ECO:0007669"/>
    <property type="project" value="TreeGrafter"/>
</dbReference>
<name>A0A8C7EMP4_NEOVI</name>
<evidence type="ECO:0000256" key="1">
    <source>
        <dbReference type="ARBA" id="ARBA00022614"/>
    </source>
</evidence>
<dbReference type="InterPro" id="IPR001611">
    <property type="entry name" value="Leu-rich_rpt"/>
</dbReference>
<feature type="region of interest" description="Disordered" evidence="6">
    <location>
        <begin position="131"/>
        <end position="233"/>
    </location>
</feature>
<accession>A0A8C7EMP4</accession>
<proteinExistence type="predicted"/>
<evidence type="ECO:0000256" key="4">
    <source>
        <dbReference type="ARBA" id="ARBA00062587"/>
    </source>
</evidence>
<dbReference type="AlphaFoldDB" id="A0A8C7EMP4"/>
<dbReference type="PROSITE" id="PS51450">
    <property type="entry name" value="LRR"/>
    <property type="match status" value="1"/>
</dbReference>
<protein>
    <recommendedName>
        <fullName evidence="5">Cilia- and flagella-associated protein 410</fullName>
    </recommendedName>
</protein>
<dbReference type="PANTHER" id="PTHR18849">
    <property type="entry name" value="LEUCINE RICH REPEAT PROTEIN"/>
    <property type="match status" value="1"/>
</dbReference>
<reference evidence="7" key="2">
    <citation type="submission" date="2025-09" db="UniProtKB">
        <authorList>
            <consortium name="Ensembl"/>
        </authorList>
    </citation>
    <scope>IDENTIFICATION</scope>
</reference>
<reference evidence="7" key="1">
    <citation type="submission" date="2025-08" db="UniProtKB">
        <authorList>
            <consortium name="Ensembl"/>
        </authorList>
    </citation>
    <scope>IDENTIFICATION</scope>
</reference>
<dbReference type="PANTHER" id="PTHR18849:SF0">
    <property type="entry name" value="CILIA- AND FLAGELLA-ASSOCIATED PROTEIN 410-RELATED"/>
    <property type="match status" value="1"/>
</dbReference>
<evidence type="ECO:0000256" key="5">
    <source>
        <dbReference type="ARBA" id="ARBA00074183"/>
    </source>
</evidence>
<dbReference type="Ensembl" id="ENSNVIT00000011026.1">
    <property type="protein sequence ID" value="ENSNVIP00000009430.1"/>
    <property type="gene ID" value="ENSNVIG00000007455.1"/>
</dbReference>
<dbReference type="InterPro" id="IPR032675">
    <property type="entry name" value="LRR_dom_sf"/>
</dbReference>
<evidence type="ECO:0000256" key="3">
    <source>
        <dbReference type="ARBA" id="ARBA00053373"/>
    </source>
</evidence>
<dbReference type="GO" id="GO:0036064">
    <property type="term" value="C:ciliary basal body"/>
    <property type="evidence" value="ECO:0007669"/>
    <property type="project" value="UniProtKB-ARBA"/>
</dbReference>
<keyword evidence="2" id="KW-0677">Repeat</keyword>
<evidence type="ECO:0000256" key="6">
    <source>
        <dbReference type="SAM" id="MobiDB-lite"/>
    </source>
</evidence>
<dbReference type="SUPFAM" id="SSF52058">
    <property type="entry name" value="L domain-like"/>
    <property type="match status" value="1"/>
</dbReference>
<dbReference type="Proteomes" id="UP000694425">
    <property type="component" value="Unplaced"/>
</dbReference>
<dbReference type="GO" id="GO:0097733">
    <property type="term" value="C:photoreceptor cell cilium"/>
    <property type="evidence" value="ECO:0007669"/>
    <property type="project" value="UniProtKB-ARBA"/>
</dbReference>
<keyword evidence="8" id="KW-1185">Reference proteome</keyword>
<comment type="function">
    <text evidence="3">Plays a role in cilia formation and/or maintenance. Plays a role in the regulation of cell morphology and cytoskeletal organization. Involved in DNA damage repair.</text>
</comment>
<dbReference type="GeneTree" id="ENSGT00390000018807"/>
<organism evidence="7 8">
    <name type="scientific">Neovison vison</name>
    <name type="common">American mink</name>
    <name type="synonym">Mustela vison</name>
    <dbReference type="NCBI Taxonomy" id="452646"/>
    <lineage>
        <taxon>Eukaryota</taxon>
        <taxon>Metazoa</taxon>
        <taxon>Chordata</taxon>
        <taxon>Craniata</taxon>
        <taxon>Vertebrata</taxon>
        <taxon>Euteleostomi</taxon>
        <taxon>Mammalia</taxon>
        <taxon>Eutheria</taxon>
        <taxon>Laurasiatheria</taxon>
        <taxon>Carnivora</taxon>
        <taxon>Caniformia</taxon>
        <taxon>Musteloidea</taxon>
        <taxon>Mustelidae</taxon>
        <taxon>Mustelinae</taxon>
        <taxon>Neogale</taxon>
    </lineage>
</organism>